<accession>A0A5D3CH50</accession>
<proteinExistence type="predicted"/>
<keyword evidence="1" id="KW-0347">Helicase</keyword>
<gene>
    <name evidence="1" type="ORF">E5676_scaffold227G00570</name>
</gene>
<name>A0A5D3CH50_CUCMM</name>
<evidence type="ECO:0000313" key="1">
    <source>
        <dbReference type="EMBL" id="TYK11213.1"/>
    </source>
</evidence>
<dbReference type="AlphaFoldDB" id="A0A5D3CH50"/>
<dbReference type="GO" id="GO:0004386">
    <property type="term" value="F:helicase activity"/>
    <property type="evidence" value="ECO:0007669"/>
    <property type="project" value="UniProtKB-KW"/>
</dbReference>
<comment type="caution">
    <text evidence="1">The sequence shown here is derived from an EMBL/GenBank/DDBJ whole genome shotgun (WGS) entry which is preliminary data.</text>
</comment>
<evidence type="ECO:0000313" key="2">
    <source>
        <dbReference type="Proteomes" id="UP000321947"/>
    </source>
</evidence>
<protein>
    <submittedName>
        <fullName evidence="1">DExH-box ATP-dependent RNA helicase DExH7</fullName>
    </submittedName>
</protein>
<sequence>MAASSNSAVSSAPSISEEIRVFFSEMEGSVQRICEGAEIGTLREHKPFSSDFKRAVHKLLKEPVYGVTEIILQAGGFAGVSFEGASLPEIQWKILDFDPSSITFYHKWPTVLQRIPFFKFEMERGFITILVWESFSSCLWINLQLSDAKSSVIIHRMVRNLMDFFLIEKEAGILFSGSCCWNVRAIGLDHLYAVHQSFFLGLVAGMPEVAAKDPSRFCLKLRDLQPASINVNLLLEEAFNWRIEFINGFLSPSELIIGKISYAIWTLFILNDAQNKVAAFALCHLFPDLPFHVALIEPYASLVMQWKAGESISKVDDNEKDRRASFVDSLLDASNIGSASKTLVGKIEQLNIEDDKKPRALDLNSHSFGESATAMDATDHLTPKGTLFYNESPPPLGKQSHVSKFQLVQTETPSPWALDTKSHFTRWFNLLPLFHSQKKFLMVLSMELVTFSGMGKVDMK</sequence>
<organism evidence="1 2">
    <name type="scientific">Cucumis melo var. makuwa</name>
    <name type="common">Oriental melon</name>
    <dbReference type="NCBI Taxonomy" id="1194695"/>
    <lineage>
        <taxon>Eukaryota</taxon>
        <taxon>Viridiplantae</taxon>
        <taxon>Streptophyta</taxon>
        <taxon>Embryophyta</taxon>
        <taxon>Tracheophyta</taxon>
        <taxon>Spermatophyta</taxon>
        <taxon>Magnoliopsida</taxon>
        <taxon>eudicotyledons</taxon>
        <taxon>Gunneridae</taxon>
        <taxon>Pentapetalae</taxon>
        <taxon>rosids</taxon>
        <taxon>fabids</taxon>
        <taxon>Cucurbitales</taxon>
        <taxon>Cucurbitaceae</taxon>
        <taxon>Benincaseae</taxon>
        <taxon>Cucumis</taxon>
    </lineage>
</organism>
<reference evidence="1 2" key="1">
    <citation type="submission" date="2019-08" db="EMBL/GenBank/DDBJ databases">
        <title>Draft genome sequences of two oriental melons (Cucumis melo L. var makuwa).</title>
        <authorList>
            <person name="Kwon S.-Y."/>
        </authorList>
    </citation>
    <scope>NUCLEOTIDE SEQUENCE [LARGE SCALE GENOMIC DNA]</scope>
    <source>
        <strain evidence="2">cv. Chang Bougi</strain>
        <tissue evidence="1">Leaf</tissue>
    </source>
</reference>
<dbReference type="Proteomes" id="UP000321947">
    <property type="component" value="Unassembled WGS sequence"/>
</dbReference>
<keyword evidence="1" id="KW-0547">Nucleotide-binding</keyword>
<keyword evidence="1" id="KW-0378">Hydrolase</keyword>
<keyword evidence="1" id="KW-0067">ATP-binding</keyword>
<dbReference type="EMBL" id="SSTD01010878">
    <property type="protein sequence ID" value="TYK11213.1"/>
    <property type="molecule type" value="Genomic_DNA"/>
</dbReference>